<dbReference type="GO" id="GO:0003677">
    <property type="term" value="F:DNA binding"/>
    <property type="evidence" value="ECO:0007669"/>
    <property type="project" value="InterPro"/>
</dbReference>
<gene>
    <name evidence="3" type="ORF">ERS852394_00179</name>
</gene>
<sequence>MSTDFSKEDVIQNKKQAIKKLNSMLEGFINDPSGQRLKKANLLSYWIKDYVRMLSFEETFDPKKNIAYKRGDIVKLNFGFNIGSEYGGLHYAIVINNKNPHSSSVVTVIPLTSQKNNNSTHPNDVELGNELYRNLKLKYDTIAQQVQAEEEEISKTLGLFDTLMKAVDENLSVPDNSPKSSDATKAARTYLEIAKDLKNEWEKKSEQNKLKTIQLNKIKAEIEQMKTGSIALVDQITTISKIRIYDPRNAYGVLSGIRLSPESLDKINNKIKELFIF</sequence>
<dbReference type="AlphaFoldDB" id="A0A173WPV1"/>
<proteinExistence type="inferred from homology"/>
<accession>A0A173WPV1</accession>
<evidence type="ECO:0000313" key="4">
    <source>
        <dbReference type="Proteomes" id="UP000095409"/>
    </source>
</evidence>
<dbReference type="PANTHER" id="PTHR33988">
    <property type="entry name" value="ENDORIBONUCLEASE MAZF-RELATED"/>
    <property type="match status" value="1"/>
</dbReference>
<dbReference type="RefSeq" id="WP_055065452.1">
    <property type="nucleotide sequence ID" value="NZ_CYZD01000001.1"/>
</dbReference>
<dbReference type="GO" id="GO:0016075">
    <property type="term" value="P:rRNA catabolic process"/>
    <property type="evidence" value="ECO:0007669"/>
    <property type="project" value="TreeGrafter"/>
</dbReference>
<keyword evidence="2" id="KW-1277">Toxin-antitoxin system</keyword>
<dbReference type="GO" id="GO:0006402">
    <property type="term" value="P:mRNA catabolic process"/>
    <property type="evidence" value="ECO:0007669"/>
    <property type="project" value="TreeGrafter"/>
</dbReference>
<dbReference type="Pfam" id="PF02452">
    <property type="entry name" value="PemK_toxin"/>
    <property type="match status" value="1"/>
</dbReference>
<evidence type="ECO:0000313" key="3">
    <source>
        <dbReference type="EMBL" id="CUN41589.1"/>
    </source>
</evidence>
<organism evidence="3 4">
    <name type="scientific">Blautia obeum</name>
    <dbReference type="NCBI Taxonomy" id="40520"/>
    <lineage>
        <taxon>Bacteria</taxon>
        <taxon>Bacillati</taxon>
        <taxon>Bacillota</taxon>
        <taxon>Clostridia</taxon>
        <taxon>Lachnospirales</taxon>
        <taxon>Lachnospiraceae</taxon>
        <taxon>Blautia</taxon>
    </lineage>
</organism>
<reference evidence="3 4" key="1">
    <citation type="submission" date="2015-09" db="EMBL/GenBank/DDBJ databases">
        <authorList>
            <consortium name="Pathogen Informatics"/>
        </authorList>
    </citation>
    <scope>NUCLEOTIDE SEQUENCE [LARGE SCALE GENOMIC DNA]</scope>
    <source>
        <strain evidence="3 4">2789STDY5608837</strain>
    </source>
</reference>
<name>A0A173WPV1_9FIRM</name>
<protein>
    <submittedName>
        <fullName evidence="3">PemK-like protein</fullName>
    </submittedName>
</protein>
<dbReference type="Gene3D" id="2.30.30.110">
    <property type="match status" value="2"/>
</dbReference>
<evidence type="ECO:0000256" key="2">
    <source>
        <dbReference type="ARBA" id="ARBA00022649"/>
    </source>
</evidence>
<dbReference type="Proteomes" id="UP000095409">
    <property type="component" value="Unassembled WGS sequence"/>
</dbReference>
<dbReference type="InterPro" id="IPR011067">
    <property type="entry name" value="Plasmid_toxin/cell-grow_inhib"/>
</dbReference>
<dbReference type="EMBL" id="CYZD01000001">
    <property type="protein sequence ID" value="CUN41589.1"/>
    <property type="molecule type" value="Genomic_DNA"/>
</dbReference>
<dbReference type="InterPro" id="IPR003477">
    <property type="entry name" value="PemK-like"/>
</dbReference>
<dbReference type="SUPFAM" id="SSF50118">
    <property type="entry name" value="Cell growth inhibitor/plasmid maintenance toxic component"/>
    <property type="match status" value="1"/>
</dbReference>
<evidence type="ECO:0000256" key="1">
    <source>
        <dbReference type="ARBA" id="ARBA00007521"/>
    </source>
</evidence>
<dbReference type="GO" id="GO:0004521">
    <property type="term" value="F:RNA endonuclease activity"/>
    <property type="evidence" value="ECO:0007669"/>
    <property type="project" value="TreeGrafter"/>
</dbReference>
<comment type="similarity">
    <text evidence="1">Belongs to the PemK/MazF family.</text>
</comment>